<dbReference type="AlphaFoldDB" id="A0A7Z0J5V4"/>
<accession>A0A7Z0J5V4</accession>
<gene>
    <name evidence="1" type="ORF">HNR05_001327</name>
</gene>
<dbReference type="RefSeq" id="WP_246318362.1">
    <property type="nucleotide sequence ID" value="NZ_JACCFM010000001.1"/>
</dbReference>
<sequence>MSRPQPRYRRTMSANYGEPWVDMPVALPLVVMTIGPDATMTVTVDGEPYAPPPFGPPWGRSSFATILDELTVQRHCPVRVEVNEADGTVFTDIITPFARRNRAPVPGLMREPEPSPVSLIPAPIEAQTIVGGEGFIPGEDVAVAVIVAHTGAAPDGSARSFVTEDIRAFSATSEVILLGRISGTLILVHAR</sequence>
<comment type="caution">
    <text evidence="1">The sequence shown here is derived from an EMBL/GenBank/DDBJ whole genome shotgun (WGS) entry which is preliminary data.</text>
</comment>
<name>A0A7Z0J5V4_9MICO</name>
<protein>
    <submittedName>
        <fullName evidence="1">Uncharacterized protein</fullName>
    </submittedName>
</protein>
<evidence type="ECO:0000313" key="2">
    <source>
        <dbReference type="Proteomes" id="UP000537260"/>
    </source>
</evidence>
<dbReference type="Proteomes" id="UP000537260">
    <property type="component" value="Unassembled WGS sequence"/>
</dbReference>
<evidence type="ECO:0000313" key="1">
    <source>
        <dbReference type="EMBL" id="NYJ19536.1"/>
    </source>
</evidence>
<organism evidence="1 2">
    <name type="scientific">Glaciibacter psychrotolerans</name>
    <dbReference type="NCBI Taxonomy" id="670054"/>
    <lineage>
        <taxon>Bacteria</taxon>
        <taxon>Bacillati</taxon>
        <taxon>Actinomycetota</taxon>
        <taxon>Actinomycetes</taxon>
        <taxon>Micrococcales</taxon>
        <taxon>Microbacteriaceae</taxon>
        <taxon>Glaciibacter</taxon>
    </lineage>
</organism>
<proteinExistence type="predicted"/>
<reference evidence="1 2" key="1">
    <citation type="submission" date="2020-07" db="EMBL/GenBank/DDBJ databases">
        <title>Sequencing the genomes of 1000 actinobacteria strains.</title>
        <authorList>
            <person name="Klenk H.-P."/>
        </authorList>
    </citation>
    <scope>NUCLEOTIDE SEQUENCE [LARGE SCALE GENOMIC DNA]</scope>
    <source>
        <strain evidence="1 2">LI1</strain>
    </source>
</reference>
<dbReference type="EMBL" id="JACCFM010000001">
    <property type="protein sequence ID" value="NYJ19536.1"/>
    <property type="molecule type" value="Genomic_DNA"/>
</dbReference>
<keyword evidence="2" id="KW-1185">Reference proteome</keyword>